<evidence type="ECO:0000313" key="9">
    <source>
        <dbReference type="Proteomes" id="UP000274346"/>
    </source>
</evidence>
<comment type="similarity">
    <text evidence="6">Belongs to the DarT ADP-ribosyltransferase family.</text>
</comment>
<evidence type="ECO:0000313" key="8">
    <source>
        <dbReference type="EMBL" id="VDR29535.1"/>
    </source>
</evidence>
<name>A0A3P8KJH2_RAOTE</name>
<feature type="binding site" evidence="6">
    <location>
        <position position="57"/>
    </location>
    <ligand>
        <name>NAD(+)</name>
        <dbReference type="ChEBI" id="CHEBI:57540"/>
    </ligand>
</feature>
<dbReference type="EMBL" id="LR131271">
    <property type="protein sequence ID" value="VDR29535.1"/>
    <property type="molecule type" value="Genomic_DNA"/>
</dbReference>
<dbReference type="Pfam" id="PF14487">
    <property type="entry name" value="DarT"/>
    <property type="match status" value="1"/>
</dbReference>
<feature type="binding site" evidence="6">
    <location>
        <begin position="22"/>
        <end position="24"/>
    </location>
    <ligand>
        <name>NAD(+)</name>
        <dbReference type="ChEBI" id="CHEBI:57540"/>
    </ligand>
</feature>
<dbReference type="Proteomes" id="UP000274346">
    <property type="component" value="Chromosome"/>
</dbReference>
<evidence type="ECO:0000256" key="1">
    <source>
        <dbReference type="ARBA" id="ARBA00022649"/>
    </source>
</evidence>
<dbReference type="KEGG" id="rtg:NCTC13098_05945"/>
<comment type="catalytic activity">
    <reaction evidence="6">
        <text>a thymidine in DNA + NAD(+) = an N-(ADP-alpha-D-ribosyl)-thymidine in DNA + nicotinamide + H(+)</text>
        <dbReference type="Rhea" id="RHEA:71651"/>
        <dbReference type="Rhea" id="RHEA-COMP:13556"/>
        <dbReference type="Rhea" id="RHEA-COMP:18051"/>
        <dbReference type="ChEBI" id="CHEBI:15378"/>
        <dbReference type="ChEBI" id="CHEBI:17154"/>
        <dbReference type="ChEBI" id="CHEBI:57540"/>
        <dbReference type="ChEBI" id="CHEBI:137386"/>
        <dbReference type="ChEBI" id="CHEBI:191199"/>
    </reaction>
</comment>
<keyword evidence="2 6" id="KW-0328">Glycosyltransferase</keyword>
<feature type="domain" description="DarT" evidence="7">
    <location>
        <begin position="18"/>
        <end position="211"/>
    </location>
</feature>
<dbReference type="GO" id="GO:0003677">
    <property type="term" value="F:DNA binding"/>
    <property type="evidence" value="ECO:0007669"/>
    <property type="project" value="UniProtKB-UniRule"/>
</dbReference>
<comment type="caution">
    <text evidence="6">Lacks conserved residue(s) required for the propagation of feature annotation.</text>
</comment>
<feature type="active site" description="Proton acceptor" evidence="6">
    <location>
        <position position="57"/>
    </location>
</feature>
<sequence length="211" mass="23698">MTQRIQQIQRIVQQQGITRLVHFTRVDNLASIMQHGIVPIANAPGRRIAPVINDESRWDGHRDASCLSITRPNHHMFFGLRADNPQVEWVVLLLQPSLLWTKPCAFCCHNAADGRISSQPLPQLQNLASLSGMFNELENFSSRQDQRLQPYDTTDVQAEVLVFDTIEPQYIFGAAFNKQEAKAAYEGLLAGRQVQLQATGGGLFASRSFVR</sequence>
<feature type="active site" evidence="6">
    <location>
        <position position="159"/>
    </location>
</feature>
<evidence type="ECO:0000256" key="6">
    <source>
        <dbReference type="PROSITE-ProRule" id="PRU01362"/>
    </source>
</evidence>
<keyword evidence="4 6" id="KW-0548">Nucleotidyltransferase</keyword>
<dbReference type="PROSITE" id="PS52018">
    <property type="entry name" value="DART"/>
    <property type="match status" value="1"/>
</dbReference>
<evidence type="ECO:0000256" key="5">
    <source>
        <dbReference type="ARBA" id="ARBA00023125"/>
    </source>
</evidence>
<proteinExistence type="inferred from homology"/>
<dbReference type="GO" id="GO:0016757">
    <property type="term" value="F:glycosyltransferase activity"/>
    <property type="evidence" value="ECO:0007669"/>
    <property type="project" value="UniProtKB-UniRule"/>
</dbReference>
<evidence type="ECO:0000256" key="3">
    <source>
        <dbReference type="ARBA" id="ARBA00022679"/>
    </source>
</evidence>
<gene>
    <name evidence="8" type="ORF">NCTC13098_05945</name>
</gene>
<evidence type="ECO:0000256" key="2">
    <source>
        <dbReference type="ARBA" id="ARBA00022676"/>
    </source>
</evidence>
<protein>
    <recommendedName>
        <fullName evidence="7">DarT domain-containing protein</fullName>
    </recommendedName>
</protein>
<dbReference type="AlphaFoldDB" id="A0A3P8KJH2"/>
<keyword evidence="1 6" id="KW-1277">Toxin-antitoxin system</keyword>
<keyword evidence="5 6" id="KW-0238">DNA-binding</keyword>
<keyword evidence="3 6" id="KW-0808">Transferase</keyword>
<evidence type="ECO:0000259" key="7">
    <source>
        <dbReference type="PROSITE" id="PS52018"/>
    </source>
</evidence>
<dbReference type="GO" id="GO:0016779">
    <property type="term" value="F:nucleotidyltransferase activity"/>
    <property type="evidence" value="ECO:0007669"/>
    <property type="project" value="UniProtKB-UniRule"/>
</dbReference>
<accession>A0A3P8KJH2</accession>
<reference evidence="8 9" key="1">
    <citation type="submission" date="2018-12" db="EMBL/GenBank/DDBJ databases">
        <authorList>
            <consortium name="Pathogen Informatics"/>
        </authorList>
    </citation>
    <scope>NUCLEOTIDE SEQUENCE [LARGE SCALE GENOMIC DNA]</scope>
    <source>
        <strain evidence="8 9">NCTC13098</strain>
    </source>
</reference>
<organism evidence="8 9">
    <name type="scientific">Raoultella terrigena</name>
    <name type="common">Klebsiella terrigena</name>
    <dbReference type="NCBI Taxonomy" id="577"/>
    <lineage>
        <taxon>Bacteria</taxon>
        <taxon>Pseudomonadati</taxon>
        <taxon>Pseudomonadota</taxon>
        <taxon>Gammaproteobacteria</taxon>
        <taxon>Enterobacterales</taxon>
        <taxon>Enterobacteriaceae</taxon>
        <taxon>Klebsiella/Raoultella group</taxon>
        <taxon>Raoultella</taxon>
    </lineage>
</organism>
<evidence type="ECO:0000256" key="4">
    <source>
        <dbReference type="ARBA" id="ARBA00022695"/>
    </source>
</evidence>
<dbReference type="InterPro" id="IPR029494">
    <property type="entry name" value="DarT"/>
</dbReference>